<dbReference type="InterPro" id="IPR036291">
    <property type="entry name" value="NAD(P)-bd_dom_sf"/>
</dbReference>
<dbReference type="KEGG" id="gbi:PG2T_15050"/>
<dbReference type="InterPro" id="IPR013332">
    <property type="entry name" value="KPR_N"/>
</dbReference>
<dbReference type="RefSeq" id="WP_083214986.1">
    <property type="nucleotide sequence ID" value="NZ_CP014671.1"/>
</dbReference>
<dbReference type="FunFam" id="1.10.1040.10:FF:000017">
    <property type="entry name" value="2-dehydropantoate 2-reductase"/>
    <property type="match status" value="1"/>
</dbReference>
<dbReference type="AlphaFoldDB" id="A0A1B1YX52"/>
<gene>
    <name evidence="13" type="ORF">PG2T_15050</name>
</gene>
<evidence type="ECO:0000256" key="3">
    <source>
        <dbReference type="ARBA" id="ARBA00013014"/>
    </source>
</evidence>
<dbReference type="Gene3D" id="1.10.1040.10">
    <property type="entry name" value="N-(1-d-carboxylethyl)-l-norvaline Dehydrogenase, domain 2"/>
    <property type="match status" value="1"/>
</dbReference>
<evidence type="ECO:0000259" key="11">
    <source>
        <dbReference type="Pfam" id="PF02558"/>
    </source>
</evidence>
<reference evidence="14" key="1">
    <citation type="submission" date="2016-03" db="EMBL/GenBank/DDBJ databases">
        <title>Complete genome sequence of Solimmundus cernigliae, representing a novel lineage of polycyclic aromatic hydrocarbon degraders within the Gammaproteobacteria.</title>
        <authorList>
            <person name="Singleton D.R."/>
            <person name="Dickey A.N."/>
            <person name="Scholl E.H."/>
            <person name="Wright F.A."/>
            <person name="Aitken M.D."/>
        </authorList>
    </citation>
    <scope>NUCLEOTIDE SEQUENCE [LARGE SCALE GENOMIC DNA]</scope>
    <source>
        <strain evidence="14">TR3.2</strain>
    </source>
</reference>
<dbReference type="PANTHER" id="PTHR21708">
    <property type="entry name" value="PROBABLE 2-DEHYDROPANTOATE 2-REDUCTASE"/>
    <property type="match status" value="1"/>
</dbReference>
<evidence type="ECO:0000256" key="1">
    <source>
        <dbReference type="ARBA" id="ARBA00004994"/>
    </source>
</evidence>
<dbReference type="GO" id="GO:0008677">
    <property type="term" value="F:2-dehydropantoate 2-reductase activity"/>
    <property type="evidence" value="ECO:0007669"/>
    <property type="project" value="UniProtKB-EC"/>
</dbReference>
<evidence type="ECO:0000256" key="2">
    <source>
        <dbReference type="ARBA" id="ARBA00007870"/>
    </source>
</evidence>
<dbReference type="GO" id="GO:0005737">
    <property type="term" value="C:cytoplasm"/>
    <property type="evidence" value="ECO:0007669"/>
    <property type="project" value="TreeGrafter"/>
</dbReference>
<dbReference type="SUPFAM" id="SSF51735">
    <property type="entry name" value="NAD(P)-binding Rossmann-fold domains"/>
    <property type="match status" value="1"/>
</dbReference>
<comment type="function">
    <text evidence="10">Catalyzes the NADPH-dependent reduction of ketopantoate into pantoic acid.</text>
</comment>
<evidence type="ECO:0000313" key="13">
    <source>
        <dbReference type="EMBL" id="ANX05370.1"/>
    </source>
</evidence>
<dbReference type="Pfam" id="PF02558">
    <property type="entry name" value="ApbA"/>
    <property type="match status" value="1"/>
</dbReference>
<protein>
    <recommendedName>
        <fullName evidence="4 10">2-dehydropantoate 2-reductase</fullName>
        <ecNumber evidence="3 10">1.1.1.169</ecNumber>
    </recommendedName>
    <alternativeName>
        <fullName evidence="8 10">Ketopantoate reductase</fullName>
    </alternativeName>
</protein>
<dbReference type="PANTHER" id="PTHR21708:SF26">
    <property type="entry name" value="2-DEHYDROPANTOATE 2-REDUCTASE"/>
    <property type="match status" value="1"/>
</dbReference>
<dbReference type="GO" id="GO:0015940">
    <property type="term" value="P:pantothenate biosynthetic process"/>
    <property type="evidence" value="ECO:0007669"/>
    <property type="project" value="UniProtKB-UniPathway"/>
</dbReference>
<evidence type="ECO:0000256" key="9">
    <source>
        <dbReference type="ARBA" id="ARBA00048793"/>
    </source>
</evidence>
<dbReference type="InterPro" id="IPR003710">
    <property type="entry name" value="ApbA"/>
</dbReference>
<comment type="catalytic activity">
    <reaction evidence="9 10">
        <text>(R)-pantoate + NADP(+) = 2-dehydropantoate + NADPH + H(+)</text>
        <dbReference type="Rhea" id="RHEA:16233"/>
        <dbReference type="ChEBI" id="CHEBI:11561"/>
        <dbReference type="ChEBI" id="CHEBI:15378"/>
        <dbReference type="ChEBI" id="CHEBI:15980"/>
        <dbReference type="ChEBI" id="CHEBI:57783"/>
        <dbReference type="ChEBI" id="CHEBI:58349"/>
        <dbReference type="EC" id="1.1.1.169"/>
    </reaction>
</comment>
<keyword evidence="14" id="KW-1185">Reference proteome</keyword>
<evidence type="ECO:0000256" key="5">
    <source>
        <dbReference type="ARBA" id="ARBA00022655"/>
    </source>
</evidence>
<evidence type="ECO:0000313" key="14">
    <source>
        <dbReference type="Proteomes" id="UP000092952"/>
    </source>
</evidence>
<dbReference type="NCBIfam" id="TIGR00745">
    <property type="entry name" value="apbA_panE"/>
    <property type="match status" value="1"/>
</dbReference>
<sequence length="309" mass="33285">MRIGIVGAGGIGCLLGARLAATGQAKVLLLARGEHAARLAEQGLVLDFNGVRETHCLPVIDTANEAALGQLAGCDWLLFACKSQHTRRLAEQLKPYVSADCRLGSLQNGVDNEPILAEVFERPVMGGLMRKFFAHITAPGEVEVRGVLEAVLGDYPTGCGRETTAMVELLRQAGITVYASEDIRRELWRKLVLNNGCNPLAAVTFLDTQRMANDPDMAWVMRNLMREAGAAAAADEVEFSPHELEAVFQWIKGIDPITPSMQADAQRGKPLELDGITGAILRRAGLLGIEVPVTATLHHILLGKYGSSD</sequence>
<dbReference type="EMBL" id="CP014671">
    <property type="protein sequence ID" value="ANX05370.1"/>
    <property type="molecule type" value="Genomic_DNA"/>
</dbReference>
<evidence type="ECO:0000256" key="8">
    <source>
        <dbReference type="ARBA" id="ARBA00032024"/>
    </source>
</evidence>
<comment type="pathway">
    <text evidence="1 10">Cofactor biosynthesis; (R)-pantothenate biosynthesis; (R)-pantoate from 3-methyl-2-oxobutanoate: step 2/2.</text>
</comment>
<dbReference type="EC" id="1.1.1.169" evidence="3 10"/>
<dbReference type="Gene3D" id="3.40.50.720">
    <property type="entry name" value="NAD(P)-binding Rossmann-like Domain"/>
    <property type="match status" value="1"/>
</dbReference>
<dbReference type="OrthoDB" id="6530772at2"/>
<dbReference type="STRING" id="1810504.PG2T_15050"/>
<evidence type="ECO:0000256" key="6">
    <source>
        <dbReference type="ARBA" id="ARBA00022857"/>
    </source>
</evidence>
<keyword evidence="6 10" id="KW-0521">NADP</keyword>
<accession>A0A1B1YX52</accession>
<dbReference type="Proteomes" id="UP000092952">
    <property type="component" value="Chromosome"/>
</dbReference>
<keyword evidence="7 10" id="KW-0560">Oxidoreductase</keyword>
<feature type="domain" description="Ketopantoate reductase C-terminal" evidence="12">
    <location>
        <begin position="182"/>
        <end position="301"/>
    </location>
</feature>
<dbReference type="InterPro" id="IPR013752">
    <property type="entry name" value="KPA_reductase"/>
</dbReference>
<keyword evidence="5 10" id="KW-0566">Pantothenate biosynthesis</keyword>
<dbReference type="InParanoid" id="A0A1B1YX52"/>
<comment type="similarity">
    <text evidence="2 10">Belongs to the ketopantoate reductase family.</text>
</comment>
<name>A0A1B1YX52_9GAMM</name>
<dbReference type="InterPro" id="IPR013328">
    <property type="entry name" value="6PGD_dom2"/>
</dbReference>
<dbReference type="UniPathway" id="UPA00028">
    <property type="reaction ID" value="UER00004"/>
</dbReference>
<evidence type="ECO:0000259" key="12">
    <source>
        <dbReference type="Pfam" id="PF08546"/>
    </source>
</evidence>
<dbReference type="Pfam" id="PF08546">
    <property type="entry name" value="ApbA_C"/>
    <property type="match status" value="1"/>
</dbReference>
<dbReference type="SUPFAM" id="SSF48179">
    <property type="entry name" value="6-phosphogluconate dehydrogenase C-terminal domain-like"/>
    <property type="match status" value="1"/>
</dbReference>
<evidence type="ECO:0000256" key="4">
    <source>
        <dbReference type="ARBA" id="ARBA00019465"/>
    </source>
</evidence>
<organism evidence="13 14">
    <name type="scientific">Immundisolibacter cernigliae</name>
    <dbReference type="NCBI Taxonomy" id="1810504"/>
    <lineage>
        <taxon>Bacteria</taxon>
        <taxon>Pseudomonadati</taxon>
        <taxon>Pseudomonadota</taxon>
        <taxon>Gammaproteobacteria</taxon>
        <taxon>Immundisolibacterales</taxon>
        <taxon>Immundisolibacteraceae</taxon>
        <taxon>Immundisolibacter</taxon>
    </lineage>
</organism>
<proteinExistence type="inferred from homology"/>
<evidence type="ECO:0000256" key="7">
    <source>
        <dbReference type="ARBA" id="ARBA00023002"/>
    </source>
</evidence>
<evidence type="ECO:0000256" key="10">
    <source>
        <dbReference type="RuleBase" id="RU362068"/>
    </source>
</evidence>
<dbReference type="InterPro" id="IPR008927">
    <property type="entry name" value="6-PGluconate_DH-like_C_sf"/>
</dbReference>
<feature type="domain" description="Ketopantoate reductase N-terminal" evidence="11">
    <location>
        <begin position="3"/>
        <end position="156"/>
    </location>
</feature>
<dbReference type="InterPro" id="IPR051402">
    <property type="entry name" value="KPR-Related"/>
</dbReference>